<feature type="domain" description="Cathepsin propeptide inhibitor" evidence="8">
    <location>
        <begin position="5"/>
        <end position="62"/>
    </location>
</feature>
<dbReference type="InterPro" id="IPR013201">
    <property type="entry name" value="Prot_inhib_I29"/>
</dbReference>
<evidence type="ECO:0000256" key="1">
    <source>
        <dbReference type="ARBA" id="ARBA00008455"/>
    </source>
</evidence>
<evidence type="ECO:0000259" key="8">
    <source>
        <dbReference type="SMART" id="SM00848"/>
    </source>
</evidence>
<dbReference type="InterPro" id="IPR000668">
    <property type="entry name" value="Peptidase_C1A_C"/>
</dbReference>
<dbReference type="SMART" id="SM00645">
    <property type="entry name" value="Pept_C1"/>
    <property type="match status" value="1"/>
</dbReference>
<gene>
    <name evidence="9" type="ORF">A4U43_C02F9270</name>
</gene>
<dbReference type="PRINTS" id="PR00705">
    <property type="entry name" value="PAPAIN"/>
</dbReference>
<evidence type="ECO:0000313" key="10">
    <source>
        <dbReference type="Proteomes" id="UP000243459"/>
    </source>
</evidence>
<dbReference type="Pfam" id="PF00112">
    <property type="entry name" value="Peptidase_C1"/>
    <property type="match status" value="1"/>
</dbReference>
<feature type="domain" description="Peptidase C1A papain C-terminal" evidence="7">
    <location>
        <begin position="93"/>
        <end position="309"/>
    </location>
</feature>
<organism evidence="9 10">
    <name type="scientific">Asparagus officinalis</name>
    <name type="common">Garden asparagus</name>
    <dbReference type="NCBI Taxonomy" id="4686"/>
    <lineage>
        <taxon>Eukaryota</taxon>
        <taxon>Viridiplantae</taxon>
        <taxon>Streptophyta</taxon>
        <taxon>Embryophyta</taxon>
        <taxon>Tracheophyta</taxon>
        <taxon>Spermatophyta</taxon>
        <taxon>Magnoliopsida</taxon>
        <taxon>Liliopsida</taxon>
        <taxon>Asparagales</taxon>
        <taxon>Asparagaceae</taxon>
        <taxon>Asparagoideae</taxon>
        <taxon>Asparagus</taxon>
    </lineage>
</organism>
<dbReference type="Gramene" id="ONK77674">
    <property type="protein sequence ID" value="ONK77674"/>
    <property type="gene ID" value="A4U43_C02F9270"/>
</dbReference>
<dbReference type="OMA" id="YSEAYLM"/>
<dbReference type="InterPro" id="IPR038765">
    <property type="entry name" value="Papain-like_cys_pep_sf"/>
</dbReference>
<dbReference type="InterPro" id="IPR039417">
    <property type="entry name" value="Peptidase_C1A_papain-like"/>
</dbReference>
<evidence type="ECO:0000256" key="3">
    <source>
        <dbReference type="ARBA" id="ARBA00022729"/>
    </source>
</evidence>
<reference evidence="10" key="1">
    <citation type="journal article" date="2017" name="Nat. Commun.">
        <title>The asparagus genome sheds light on the origin and evolution of a young Y chromosome.</title>
        <authorList>
            <person name="Harkess A."/>
            <person name="Zhou J."/>
            <person name="Xu C."/>
            <person name="Bowers J.E."/>
            <person name="Van der Hulst R."/>
            <person name="Ayyampalayam S."/>
            <person name="Mercati F."/>
            <person name="Riccardi P."/>
            <person name="McKain M.R."/>
            <person name="Kakrana A."/>
            <person name="Tang H."/>
            <person name="Ray J."/>
            <person name="Groenendijk J."/>
            <person name="Arikit S."/>
            <person name="Mathioni S.M."/>
            <person name="Nakano M."/>
            <person name="Shan H."/>
            <person name="Telgmann-Rauber A."/>
            <person name="Kanno A."/>
            <person name="Yue Z."/>
            <person name="Chen H."/>
            <person name="Li W."/>
            <person name="Chen Y."/>
            <person name="Xu X."/>
            <person name="Zhang Y."/>
            <person name="Luo S."/>
            <person name="Chen H."/>
            <person name="Gao J."/>
            <person name="Mao Z."/>
            <person name="Pires J.C."/>
            <person name="Luo M."/>
            <person name="Kudrna D."/>
            <person name="Wing R.A."/>
            <person name="Meyers B.C."/>
            <person name="Yi K."/>
            <person name="Kong H."/>
            <person name="Lavrijsen P."/>
            <person name="Sunseri F."/>
            <person name="Falavigna A."/>
            <person name="Ye Y."/>
            <person name="Leebens-Mack J.H."/>
            <person name="Chen G."/>
        </authorList>
    </citation>
    <scope>NUCLEOTIDE SEQUENCE [LARGE SCALE GENOMIC DNA]</scope>
    <source>
        <strain evidence="10">cv. DH0086</strain>
    </source>
</reference>
<accession>A0A5P1FHY2</accession>
<dbReference type="Proteomes" id="UP000243459">
    <property type="component" value="Chromosome 2"/>
</dbReference>
<evidence type="ECO:0000256" key="2">
    <source>
        <dbReference type="ARBA" id="ARBA00022670"/>
    </source>
</evidence>
<evidence type="ECO:0000256" key="4">
    <source>
        <dbReference type="ARBA" id="ARBA00022801"/>
    </source>
</evidence>
<keyword evidence="10" id="KW-1185">Reference proteome</keyword>
<evidence type="ECO:0000256" key="6">
    <source>
        <dbReference type="ARBA" id="ARBA00023157"/>
    </source>
</evidence>
<dbReference type="PANTHER" id="PTHR12411">
    <property type="entry name" value="CYSTEINE PROTEASE FAMILY C1-RELATED"/>
    <property type="match status" value="1"/>
</dbReference>
<dbReference type="GO" id="GO:0006508">
    <property type="term" value="P:proteolysis"/>
    <property type="evidence" value="ECO:0007669"/>
    <property type="project" value="UniProtKB-KW"/>
</dbReference>
<dbReference type="FunFam" id="3.90.70.10:FF:000067">
    <property type="entry name" value="Senescence-specific cysteine protease"/>
    <property type="match status" value="1"/>
</dbReference>
<dbReference type="SMART" id="SM00848">
    <property type="entry name" value="Inhibitor_I29"/>
    <property type="match status" value="1"/>
</dbReference>
<dbReference type="InterPro" id="IPR025661">
    <property type="entry name" value="Pept_asp_AS"/>
</dbReference>
<keyword evidence="6" id="KW-1015">Disulfide bond</keyword>
<dbReference type="InterPro" id="IPR013128">
    <property type="entry name" value="Peptidase_C1A"/>
</dbReference>
<dbReference type="GO" id="GO:0008234">
    <property type="term" value="F:cysteine-type peptidase activity"/>
    <property type="evidence" value="ECO:0007669"/>
    <property type="project" value="UniProtKB-KW"/>
</dbReference>
<evidence type="ECO:0000313" key="9">
    <source>
        <dbReference type="EMBL" id="ONK77674.1"/>
    </source>
</evidence>
<dbReference type="AlphaFoldDB" id="A0A5P1FHY2"/>
<dbReference type="Gene3D" id="3.90.70.10">
    <property type="entry name" value="Cysteine proteinases"/>
    <property type="match status" value="1"/>
</dbReference>
<keyword evidence="2" id="KW-0645">Protease</keyword>
<comment type="similarity">
    <text evidence="1">Belongs to the peptidase C1 family.</text>
</comment>
<evidence type="ECO:0000256" key="5">
    <source>
        <dbReference type="ARBA" id="ARBA00022807"/>
    </source>
</evidence>
<keyword evidence="4" id="KW-0378">Hydrolase</keyword>
<keyword evidence="5" id="KW-0788">Thiol protease</keyword>
<dbReference type="PROSITE" id="PS00640">
    <property type="entry name" value="THIOL_PROTEASE_ASN"/>
    <property type="match status" value="1"/>
</dbReference>
<keyword evidence="3" id="KW-0732">Signal</keyword>
<protein>
    <submittedName>
        <fullName evidence="9">Uncharacterized protein</fullName>
    </submittedName>
</protein>
<dbReference type="EMBL" id="CM007382">
    <property type="protein sequence ID" value="ONK77674.1"/>
    <property type="molecule type" value="Genomic_DNA"/>
</dbReference>
<proteinExistence type="inferred from homology"/>
<dbReference type="SUPFAM" id="SSF54001">
    <property type="entry name" value="Cysteine proteinases"/>
    <property type="match status" value="1"/>
</dbReference>
<sequence>MKRKHELWMAEHGRVYKDEVEKAARFEIFKDNVKYIEEFNNGGVYNYTLGVNEFADLTHEEFTETFINGVNEDSFRSSEYNTMISMEPQISSVPTSVDWRAKGAVTAVKHQGYTCGSCWAFATAAAVESLHKIKNGVLYDLSQQQLVDCAWKTLGCGGGWPRDSYSYIKDNGGLTTAANYPYNEVDNPCDVMKAKEIVANISDFVSVTPKTEAALMEAVAKQPVTVVIEAESKTFMFYKSGVYKGPCGTDLNHVVVAVGYGQVHQSSKYWILKNSWGPSWGEGGYMRLEKDVGLPKGLCVVAALPTYPIL</sequence>
<evidence type="ECO:0000259" key="7">
    <source>
        <dbReference type="SMART" id="SM00645"/>
    </source>
</evidence>
<name>A0A5P1FHY2_ASPOF</name>
<dbReference type="CDD" id="cd02248">
    <property type="entry name" value="Peptidase_C1A"/>
    <property type="match status" value="1"/>
</dbReference>
<dbReference type="Pfam" id="PF08246">
    <property type="entry name" value="Inhibitor_I29"/>
    <property type="match status" value="1"/>
</dbReference>